<dbReference type="EMBL" id="CAJNNW010026888">
    <property type="protein sequence ID" value="CAE8688414.1"/>
    <property type="molecule type" value="Genomic_DNA"/>
</dbReference>
<reference evidence="2" key="1">
    <citation type="submission" date="2021-02" db="EMBL/GenBank/DDBJ databases">
        <authorList>
            <person name="Dougan E. K."/>
            <person name="Rhodes N."/>
            <person name="Thang M."/>
            <person name="Chan C."/>
        </authorList>
    </citation>
    <scope>NUCLEOTIDE SEQUENCE</scope>
</reference>
<organism evidence="2 3">
    <name type="scientific">Polarella glacialis</name>
    <name type="common">Dinoflagellate</name>
    <dbReference type="NCBI Taxonomy" id="89957"/>
    <lineage>
        <taxon>Eukaryota</taxon>
        <taxon>Sar</taxon>
        <taxon>Alveolata</taxon>
        <taxon>Dinophyceae</taxon>
        <taxon>Suessiales</taxon>
        <taxon>Suessiaceae</taxon>
        <taxon>Polarella</taxon>
    </lineage>
</organism>
<dbReference type="AlphaFoldDB" id="A0A813K083"/>
<accession>A0A813K083</accession>
<proteinExistence type="predicted"/>
<feature type="compositionally biased region" description="Low complexity" evidence="1">
    <location>
        <begin position="11"/>
        <end position="31"/>
    </location>
</feature>
<evidence type="ECO:0000313" key="2">
    <source>
        <dbReference type="EMBL" id="CAE8688414.1"/>
    </source>
</evidence>
<sequence>MLSSRKPVFKPPGTVKKAATTKPTTKPTLPKWSSLGMTMVQRAEQAAAKKKRAAEEAATRVKDLALAKTAANTKCPCGFRWLPVYRGYWKCSEGHHELGCGAVRGSCILSSRG</sequence>
<name>A0A813K083_POLGL</name>
<evidence type="ECO:0000313" key="3">
    <source>
        <dbReference type="Proteomes" id="UP000626109"/>
    </source>
</evidence>
<dbReference type="Proteomes" id="UP000626109">
    <property type="component" value="Unassembled WGS sequence"/>
</dbReference>
<comment type="caution">
    <text evidence="2">The sequence shown here is derived from an EMBL/GenBank/DDBJ whole genome shotgun (WGS) entry which is preliminary data.</text>
</comment>
<gene>
    <name evidence="2" type="ORF">PGLA2088_LOCUS25905</name>
</gene>
<protein>
    <submittedName>
        <fullName evidence="2">Uncharacterized protein</fullName>
    </submittedName>
</protein>
<feature type="region of interest" description="Disordered" evidence="1">
    <location>
        <begin position="1"/>
        <end position="32"/>
    </location>
</feature>
<evidence type="ECO:0000256" key="1">
    <source>
        <dbReference type="SAM" id="MobiDB-lite"/>
    </source>
</evidence>